<dbReference type="EMBL" id="MU267872">
    <property type="protein sequence ID" value="KAH7907784.1"/>
    <property type="molecule type" value="Genomic_DNA"/>
</dbReference>
<reference evidence="1" key="1">
    <citation type="journal article" date="2021" name="New Phytol.">
        <title>Evolutionary innovations through gain and loss of genes in the ectomycorrhizal Boletales.</title>
        <authorList>
            <person name="Wu G."/>
            <person name="Miyauchi S."/>
            <person name="Morin E."/>
            <person name="Kuo A."/>
            <person name="Drula E."/>
            <person name="Varga T."/>
            <person name="Kohler A."/>
            <person name="Feng B."/>
            <person name="Cao Y."/>
            <person name="Lipzen A."/>
            <person name="Daum C."/>
            <person name="Hundley H."/>
            <person name="Pangilinan J."/>
            <person name="Johnson J."/>
            <person name="Barry K."/>
            <person name="LaButti K."/>
            <person name="Ng V."/>
            <person name="Ahrendt S."/>
            <person name="Min B."/>
            <person name="Choi I.G."/>
            <person name="Park H."/>
            <person name="Plett J.M."/>
            <person name="Magnuson J."/>
            <person name="Spatafora J.W."/>
            <person name="Nagy L.G."/>
            <person name="Henrissat B."/>
            <person name="Grigoriev I.V."/>
            <person name="Yang Z.L."/>
            <person name="Xu J."/>
            <person name="Martin F.M."/>
        </authorList>
    </citation>
    <scope>NUCLEOTIDE SEQUENCE</scope>
    <source>
        <strain evidence="1">ATCC 28755</strain>
    </source>
</reference>
<keyword evidence="2" id="KW-1185">Reference proteome</keyword>
<accession>A0ACB8A3I8</accession>
<evidence type="ECO:0000313" key="1">
    <source>
        <dbReference type="EMBL" id="KAH7907784.1"/>
    </source>
</evidence>
<evidence type="ECO:0000313" key="2">
    <source>
        <dbReference type="Proteomes" id="UP000790377"/>
    </source>
</evidence>
<comment type="caution">
    <text evidence="1">The sequence shown here is derived from an EMBL/GenBank/DDBJ whole genome shotgun (WGS) entry which is preliminary data.</text>
</comment>
<sequence length="312" mass="34926">MRHSPSPTSVIHTCLSLLLMHWADANHKHISPNYPPHLAPDTLPLPKLHAILEEDVHCMLGVVLQHARTRTWPDDHEVQVAIDTTLAKHLCRNLSTQLQQPPPPINPPLRFLSAPNSASPPILAAFLEQNRHYLQFRTPPSHSSPQSFPHTTPPPHPHSRTRFPSYFHGKCQPLPSSAPSRGQSSSLWEASGDGLEEFRVNFSTVLDLELLRHFALNGTNIGVHISYRKYMHSQTNAVVDGRHNFRCPGLRRHRFTKAPKNRTKLYQPIVRSTDLATKLNIIPNTTVYAVPTGSSALSRGMSGLGRQGNKRV</sequence>
<organism evidence="1 2">
    <name type="scientific">Hygrophoropsis aurantiaca</name>
    <dbReference type="NCBI Taxonomy" id="72124"/>
    <lineage>
        <taxon>Eukaryota</taxon>
        <taxon>Fungi</taxon>
        <taxon>Dikarya</taxon>
        <taxon>Basidiomycota</taxon>
        <taxon>Agaricomycotina</taxon>
        <taxon>Agaricomycetes</taxon>
        <taxon>Agaricomycetidae</taxon>
        <taxon>Boletales</taxon>
        <taxon>Coniophorineae</taxon>
        <taxon>Hygrophoropsidaceae</taxon>
        <taxon>Hygrophoropsis</taxon>
    </lineage>
</organism>
<gene>
    <name evidence="1" type="ORF">BJ138DRAFT_1182203</name>
</gene>
<dbReference type="Proteomes" id="UP000790377">
    <property type="component" value="Unassembled WGS sequence"/>
</dbReference>
<name>A0ACB8A3I8_9AGAM</name>
<proteinExistence type="predicted"/>
<protein>
    <submittedName>
        <fullName evidence="1">Uncharacterized protein</fullName>
    </submittedName>
</protein>